<gene>
    <name evidence="1" type="ORF">L484_005228</name>
</gene>
<dbReference type="AlphaFoldDB" id="W9QLZ4"/>
<organism evidence="1 2">
    <name type="scientific">Morus notabilis</name>
    <dbReference type="NCBI Taxonomy" id="981085"/>
    <lineage>
        <taxon>Eukaryota</taxon>
        <taxon>Viridiplantae</taxon>
        <taxon>Streptophyta</taxon>
        <taxon>Embryophyta</taxon>
        <taxon>Tracheophyta</taxon>
        <taxon>Spermatophyta</taxon>
        <taxon>Magnoliopsida</taxon>
        <taxon>eudicotyledons</taxon>
        <taxon>Gunneridae</taxon>
        <taxon>Pentapetalae</taxon>
        <taxon>rosids</taxon>
        <taxon>fabids</taxon>
        <taxon>Rosales</taxon>
        <taxon>Moraceae</taxon>
        <taxon>Moreae</taxon>
        <taxon>Morus</taxon>
    </lineage>
</organism>
<accession>W9QLZ4</accession>
<reference evidence="2" key="1">
    <citation type="submission" date="2013-01" db="EMBL/GenBank/DDBJ databases">
        <title>Draft Genome Sequence of a Mulberry Tree, Morus notabilis C.K. Schneid.</title>
        <authorList>
            <person name="He N."/>
            <person name="Zhao S."/>
        </authorList>
    </citation>
    <scope>NUCLEOTIDE SEQUENCE</scope>
</reference>
<protein>
    <submittedName>
        <fullName evidence="1">Uncharacterized protein</fullName>
    </submittedName>
</protein>
<name>W9QLZ4_9ROSA</name>
<evidence type="ECO:0000313" key="1">
    <source>
        <dbReference type="EMBL" id="EXB41192.1"/>
    </source>
</evidence>
<dbReference type="EMBL" id="KE343792">
    <property type="protein sequence ID" value="EXB41192.1"/>
    <property type="molecule type" value="Genomic_DNA"/>
</dbReference>
<sequence length="107" mass="11369">MEINIAKNKLRFALLVFILGVLVANSSIQLAFAHCTNNIQLPSDDEANEFTEKAAMFPRPMLDGAGRLRRNDGCPGSSCNVLNDPCCSGCYCIPVGILVGVCAGSCC</sequence>
<dbReference type="Proteomes" id="UP000030645">
    <property type="component" value="Unassembled WGS sequence"/>
</dbReference>
<evidence type="ECO:0000313" key="2">
    <source>
        <dbReference type="Proteomes" id="UP000030645"/>
    </source>
</evidence>
<proteinExistence type="predicted"/>
<keyword evidence="2" id="KW-1185">Reference proteome</keyword>